<dbReference type="InterPro" id="IPR032675">
    <property type="entry name" value="LRR_dom_sf"/>
</dbReference>
<name>A0A6P4ZGD1_BRABE</name>
<dbReference type="Gene3D" id="3.80.10.10">
    <property type="entry name" value="Ribonuclease Inhibitor"/>
    <property type="match status" value="3"/>
</dbReference>
<protein>
    <submittedName>
        <fullName evidence="8">Leucine-rich repeat and transmembrane domain-containing protein 2-like</fullName>
    </submittedName>
</protein>
<feature type="chain" id="PRO_5028266820" evidence="6">
    <location>
        <begin position="23"/>
        <end position="530"/>
    </location>
</feature>
<dbReference type="InterPro" id="IPR001611">
    <property type="entry name" value="Leu-rich_rpt"/>
</dbReference>
<evidence type="ECO:0000256" key="1">
    <source>
        <dbReference type="ARBA" id="ARBA00022614"/>
    </source>
</evidence>
<keyword evidence="1" id="KW-0433">Leucine-rich repeat</keyword>
<dbReference type="Pfam" id="PF13855">
    <property type="entry name" value="LRR_8"/>
    <property type="match status" value="3"/>
</dbReference>
<reference evidence="8" key="1">
    <citation type="submission" date="2025-08" db="UniProtKB">
        <authorList>
            <consortium name="RefSeq"/>
        </authorList>
    </citation>
    <scope>IDENTIFICATION</scope>
    <source>
        <tissue evidence="8">Gonad</tissue>
    </source>
</reference>
<evidence type="ECO:0000313" key="7">
    <source>
        <dbReference type="Proteomes" id="UP000515135"/>
    </source>
</evidence>
<dbReference type="GO" id="GO:0031012">
    <property type="term" value="C:extracellular matrix"/>
    <property type="evidence" value="ECO:0007669"/>
    <property type="project" value="TreeGrafter"/>
</dbReference>
<dbReference type="Proteomes" id="UP000515135">
    <property type="component" value="Unplaced"/>
</dbReference>
<feature type="region of interest" description="Disordered" evidence="4">
    <location>
        <begin position="416"/>
        <end position="439"/>
    </location>
</feature>
<evidence type="ECO:0000313" key="8">
    <source>
        <dbReference type="RefSeq" id="XP_019633059.1"/>
    </source>
</evidence>
<keyword evidence="3" id="KW-0677">Repeat</keyword>
<proteinExistence type="predicted"/>
<dbReference type="KEGG" id="bbel:109476519"/>
<dbReference type="PANTHER" id="PTHR24373:SF370">
    <property type="entry name" value="FISH-LIPS, ISOFORM E"/>
    <property type="match status" value="1"/>
</dbReference>
<dbReference type="InterPro" id="IPR050328">
    <property type="entry name" value="Dev_Immune_Receptor"/>
</dbReference>
<dbReference type="GO" id="GO:0005615">
    <property type="term" value="C:extracellular space"/>
    <property type="evidence" value="ECO:0007669"/>
    <property type="project" value="TreeGrafter"/>
</dbReference>
<dbReference type="InterPro" id="IPR003591">
    <property type="entry name" value="Leu-rich_rpt_typical-subtyp"/>
</dbReference>
<dbReference type="PANTHER" id="PTHR24373">
    <property type="entry name" value="SLIT RELATED LEUCINE-RICH REPEAT NEURONAL PROTEIN"/>
    <property type="match status" value="1"/>
</dbReference>
<feature type="compositionally biased region" description="Polar residues" evidence="4">
    <location>
        <begin position="422"/>
        <end position="432"/>
    </location>
</feature>
<keyword evidence="5" id="KW-0472">Membrane</keyword>
<dbReference type="PROSITE" id="PS51450">
    <property type="entry name" value="LRR"/>
    <property type="match status" value="2"/>
</dbReference>
<dbReference type="RefSeq" id="XP_019633059.1">
    <property type="nucleotide sequence ID" value="XM_019777500.1"/>
</dbReference>
<feature type="region of interest" description="Disordered" evidence="4">
    <location>
        <begin position="464"/>
        <end position="512"/>
    </location>
</feature>
<feature type="compositionally biased region" description="Polar residues" evidence="4">
    <location>
        <begin position="497"/>
        <end position="511"/>
    </location>
</feature>
<organism evidence="7 8">
    <name type="scientific">Branchiostoma belcheri</name>
    <name type="common">Amphioxus</name>
    <dbReference type="NCBI Taxonomy" id="7741"/>
    <lineage>
        <taxon>Eukaryota</taxon>
        <taxon>Metazoa</taxon>
        <taxon>Chordata</taxon>
        <taxon>Cephalochordata</taxon>
        <taxon>Leptocardii</taxon>
        <taxon>Amphioxiformes</taxon>
        <taxon>Branchiostomatidae</taxon>
        <taxon>Branchiostoma</taxon>
    </lineage>
</organism>
<dbReference type="GeneID" id="109476519"/>
<feature type="transmembrane region" description="Helical" evidence="5">
    <location>
        <begin position="380"/>
        <end position="407"/>
    </location>
</feature>
<feature type="signal peptide" evidence="6">
    <location>
        <begin position="1"/>
        <end position="22"/>
    </location>
</feature>
<keyword evidence="5" id="KW-0812">Transmembrane</keyword>
<evidence type="ECO:0000256" key="6">
    <source>
        <dbReference type="SAM" id="SignalP"/>
    </source>
</evidence>
<dbReference type="AlphaFoldDB" id="A0A6P4ZGD1"/>
<dbReference type="SUPFAM" id="SSF52058">
    <property type="entry name" value="L domain-like"/>
    <property type="match status" value="1"/>
</dbReference>
<dbReference type="OrthoDB" id="694479at2759"/>
<evidence type="ECO:0000256" key="5">
    <source>
        <dbReference type="SAM" id="Phobius"/>
    </source>
</evidence>
<evidence type="ECO:0000256" key="2">
    <source>
        <dbReference type="ARBA" id="ARBA00022729"/>
    </source>
</evidence>
<feature type="compositionally biased region" description="Polar residues" evidence="4">
    <location>
        <begin position="475"/>
        <end position="484"/>
    </location>
</feature>
<sequence length="530" mass="58763">MSGLSVLVAAALCFLRIDVTQGQYTACFRGDNPLCVCTLTPESQFEVDCSFKNIMAAIDGIPNTTVSLDLSGNMLQDIPLGFLRNLSVLKLLNVENNALVVLKNDTFVGLRNLTSLFLGGNDLIDIEKDAFKSVSRLQQLRLNNNKLTIITNGTFDGLTNLNSLNLASNQLENIEPHVLHGLQRLKYLDLSYNKLSTLKESVFASSMVSYLDLSYNRFADVPCKVLPPQIVTLKLSHNAITDIQSNCFEKLEELRSVWIDGNAIKTLTCDTFPSLVELHVSGNPWYCDCSLVHAKICLAHSLQDTLVCRQPLLYSGVDIEEFSTQMFDNCSVYTTSVSSTELEQTSLPFTENPLGALFSTVKFINVTSEDCDKNCLKTKYVGLVVLVGVGCSVITLISTCIFFFLCIRNKSKKKQRRRSKLNSDSAETSGNRISEMIPMISVAEAPSGDHDRDYNQEQETFLGTFQKKNSKPQKDQPSAAVQENDSNEGYAHPQPAVVQSDQGQATRSMTPDNHYMRVTIDFDSNDAINL</sequence>
<keyword evidence="7" id="KW-1185">Reference proteome</keyword>
<evidence type="ECO:0000256" key="4">
    <source>
        <dbReference type="SAM" id="MobiDB-lite"/>
    </source>
</evidence>
<accession>A0A6P4ZGD1</accession>
<keyword evidence="5" id="KW-1133">Transmembrane helix</keyword>
<dbReference type="SMART" id="SM00369">
    <property type="entry name" value="LRR_TYP"/>
    <property type="match status" value="8"/>
</dbReference>
<gene>
    <name evidence="8" type="primary">LOC109476519</name>
</gene>
<keyword evidence="2 6" id="KW-0732">Signal</keyword>
<evidence type="ECO:0000256" key="3">
    <source>
        <dbReference type="ARBA" id="ARBA00022737"/>
    </source>
</evidence>